<accession>A0AA36C475</accession>
<evidence type="ECO:0000313" key="1">
    <source>
        <dbReference type="EMBL" id="CAJ0557640.1"/>
    </source>
</evidence>
<reference evidence="1" key="1">
    <citation type="submission" date="2023-06" db="EMBL/GenBank/DDBJ databases">
        <authorList>
            <person name="Delattre M."/>
        </authorList>
    </citation>
    <scope>NUCLEOTIDE SEQUENCE</scope>
    <source>
        <strain evidence="1">AF72</strain>
    </source>
</reference>
<dbReference type="AlphaFoldDB" id="A0AA36C475"/>
<keyword evidence="2" id="KW-1185">Reference proteome</keyword>
<proteinExistence type="predicted"/>
<feature type="non-terminal residue" evidence="1">
    <location>
        <position position="1"/>
    </location>
</feature>
<comment type="caution">
    <text evidence="1">The sequence shown here is derived from an EMBL/GenBank/DDBJ whole genome shotgun (WGS) entry which is preliminary data.</text>
</comment>
<dbReference type="EMBL" id="CATQJA010000067">
    <property type="protein sequence ID" value="CAJ0557640.1"/>
    <property type="molecule type" value="Genomic_DNA"/>
</dbReference>
<name>A0AA36C475_9BILA</name>
<organism evidence="1 2">
    <name type="scientific">Mesorhabditis spiculigera</name>
    <dbReference type="NCBI Taxonomy" id="96644"/>
    <lineage>
        <taxon>Eukaryota</taxon>
        <taxon>Metazoa</taxon>
        <taxon>Ecdysozoa</taxon>
        <taxon>Nematoda</taxon>
        <taxon>Chromadorea</taxon>
        <taxon>Rhabditida</taxon>
        <taxon>Rhabditina</taxon>
        <taxon>Rhabditomorpha</taxon>
        <taxon>Rhabditoidea</taxon>
        <taxon>Rhabditidae</taxon>
        <taxon>Mesorhabditinae</taxon>
        <taxon>Mesorhabditis</taxon>
    </lineage>
</organism>
<gene>
    <name evidence="1" type="ORF">MSPICULIGERA_LOCUS398</name>
</gene>
<protein>
    <submittedName>
        <fullName evidence="1">Uncharacterized protein</fullName>
    </submittedName>
</protein>
<sequence>MAGASASTERMFTRLLAYCGNAETMGFVPQNAHKLVAIPNGNRSILDLISRKVLVEVEGGGYRFPACIMGVREELPRGPAVPIDAWTIVRRIIPAEHSSATKTSLALEVSALLKQGTTETDVTAALEIWLGKPGLGPKVLPHLLSDVIRDRTAPPTSREAAAVIAHIALVHRRTAPRPANNEEAIALAKSWARVFSQHNLELPDLLAAVEKRAADEGIACTQVSLYARNYRPLQRAQIGRNVMTVLAFRSRGRHRTGVPALELIASRKPATVNAPVCGNCTSINLSAHTDPGFGDYFVCEDCMTQLDTDGGRI</sequence>
<dbReference type="Proteomes" id="UP001177023">
    <property type="component" value="Unassembled WGS sequence"/>
</dbReference>
<evidence type="ECO:0000313" key="2">
    <source>
        <dbReference type="Proteomes" id="UP001177023"/>
    </source>
</evidence>